<dbReference type="EMBL" id="AUPC02000016">
    <property type="protein sequence ID" value="POG80582.1"/>
    <property type="molecule type" value="Genomic_DNA"/>
</dbReference>
<sequence>MNKKYFIILLVFFFIKKIHGCHPAGGGCSNNSNYKCGVQVIDSNLLPNSMLKMTVQSPDMEDNLGVSAIGHFSMHVDNNGGGYKFFDKPRWVNGCGCAKCENIPLQYTIYEEFDLPTPPKGTWYDIWVSIYWTCVNDAGRSRTCISEDIHYRGYVK</sequence>
<dbReference type="Proteomes" id="UP000018888">
    <property type="component" value="Unassembled WGS sequence"/>
</dbReference>
<keyword evidence="2" id="KW-1185">Reference proteome</keyword>
<gene>
    <name evidence="1" type="ORF">GLOIN_2v1513864</name>
</gene>
<reference evidence="1 2" key="1">
    <citation type="journal article" date="2013" name="Proc. Natl. Acad. Sci. U.S.A.">
        <title>Genome of an arbuscular mycorrhizal fungus provides insight into the oldest plant symbiosis.</title>
        <authorList>
            <person name="Tisserant E."/>
            <person name="Malbreil M."/>
            <person name="Kuo A."/>
            <person name="Kohler A."/>
            <person name="Symeonidi A."/>
            <person name="Balestrini R."/>
            <person name="Charron P."/>
            <person name="Duensing N."/>
            <person name="Frei Dit Frey N."/>
            <person name="Gianinazzi-Pearson V."/>
            <person name="Gilbert L.B."/>
            <person name="Handa Y."/>
            <person name="Herr J.R."/>
            <person name="Hijri M."/>
            <person name="Koul R."/>
            <person name="Kawaguchi M."/>
            <person name="Krajinski F."/>
            <person name="Lammers P.J."/>
            <person name="Masclaux F.G."/>
            <person name="Murat C."/>
            <person name="Morin E."/>
            <person name="Ndikumana S."/>
            <person name="Pagni M."/>
            <person name="Petitpierre D."/>
            <person name="Requena N."/>
            <person name="Rosikiewicz P."/>
            <person name="Riley R."/>
            <person name="Saito K."/>
            <person name="San Clemente H."/>
            <person name="Shapiro H."/>
            <person name="van Tuinen D."/>
            <person name="Becard G."/>
            <person name="Bonfante P."/>
            <person name="Paszkowski U."/>
            <person name="Shachar-Hill Y.Y."/>
            <person name="Tuskan G.A."/>
            <person name="Young P.W."/>
            <person name="Sanders I.R."/>
            <person name="Henrissat B."/>
            <person name="Rensing S.A."/>
            <person name="Grigoriev I.V."/>
            <person name="Corradi N."/>
            <person name="Roux C."/>
            <person name="Martin F."/>
        </authorList>
    </citation>
    <scope>NUCLEOTIDE SEQUENCE [LARGE SCALE GENOMIC DNA]</scope>
    <source>
        <strain evidence="1 2">DAOM 197198</strain>
    </source>
</reference>
<protein>
    <submittedName>
        <fullName evidence="1">Uncharacterized protein</fullName>
    </submittedName>
</protein>
<dbReference type="VEuPathDB" id="FungiDB:RhiirFUN_014198"/>
<organism evidence="1 2">
    <name type="scientific">Rhizophagus irregularis (strain DAOM 181602 / DAOM 197198 / MUCL 43194)</name>
    <name type="common">Arbuscular mycorrhizal fungus</name>
    <name type="synonym">Glomus intraradices</name>
    <dbReference type="NCBI Taxonomy" id="747089"/>
    <lineage>
        <taxon>Eukaryota</taxon>
        <taxon>Fungi</taxon>
        <taxon>Fungi incertae sedis</taxon>
        <taxon>Mucoromycota</taxon>
        <taxon>Glomeromycotina</taxon>
        <taxon>Glomeromycetes</taxon>
        <taxon>Glomerales</taxon>
        <taxon>Glomeraceae</taxon>
        <taxon>Rhizophagus</taxon>
    </lineage>
</organism>
<dbReference type="PROSITE" id="PS51257">
    <property type="entry name" value="PROKAR_LIPOPROTEIN"/>
    <property type="match status" value="1"/>
</dbReference>
<feature type="non-terminal residue" evidence="1">
    <location>
        <position position="1"/>
    </location>
</feature>
<dbReference type="AlphaFoldDB" id="A0A2H5SMI6"/>
<name>A0A2H5SMI6_RHIID</name>
<comment type="caution">
    <text evidence="1">The sequence shown here is derived from an EMBL/GenBank/DDBJ whole genome shotgun (WGS) entry which is preliminary data.</text>
</comment>
<accession>A0A2H5SMI6</accession>
<reference evidence="1 2" key="2">
    <citation type="journal article" date="2018" name="New Phytol.">
        <title>High intraspecific genome diversity in the model arbuscular mycorrhizal symbiont Rhizophagus irregularis.</title>
        <authorList>
            <person name="Chen E.C.H."/>
            <person name="Morin E."/>
            <person name="Beaudet D."/>
            <person name="Noel J."/>
            <person name="Yildirir G."/>
            <person name="Ndikumana S."/>
            <person name="Charron P."/>
            <person name="St-Onge C."/>
            <person name="Giorgi J."/>
            <person name="Kruger M."/>
            <person name="Marton T."/>
            <person name="Ropars J."/>
            <person name="Grigoriev I.V."/>
            <person name="Hainaut M."/>
            <person name="Henrissat B."/>
            <person name="Roux C."/>
            <person name="Martin F."/>
            <person name="Corradi N."/>
        </authorList>
    </citation>
    <scope>NUCLEOTIDE SEQUENCE [LARGE SCALE GENOMIC DNA]</scope>
    <source>
        <strain evidence="1 2">DAOM 197198</strain>
    </source>
</reference>
<evidence type="ECO:0000313" key="1">
    <source>
        <dbReference type="EMBL" id="POG80582.1"/>
    </source>
</evidence>
<proteinExistence type="predicted"/>
<evidence type="ECO:0000313" key="2">
    <source>
        <dbReference type="Proteomes" id="UP000018888"/>
    </source>
</evidence>